<feature type="transmembrane region" description="Helical" evidence="7">
    <location>
        <begin position="113"/>
        <end position="133"/>
    </location>
</feature>
<comment type="subcellular location">
    <subcellularLocation>
        <location evidence="1 7">Cell membrane</location>
        <topology evidence="1 7">Multi-pass membrane protein</topology>
    </subcellularLocation>
</comment>
<evidence type="ECO:0000259" key="8">
    <source>
        <dbReference type="PROSITE" id="PS50928"/>
    </source>
</evidence>
<evidence type="ECO:0000256" key="5">
    <source>
        <dbReference type="ARBA" id="ARBA00022989"/>
    </source>
</evidence>
<dbReference type="EMBL" id="JACHGJ010000005">
    <property type="protein sequence ID" value="MBB6481223.1"/>
    <property type="molecule type" value="Genomic_DNA"/>
</dbReference>
<feature type="transmembrane region" description="Helical" evidence="7">
    <location>
        <begin position="145"/>
        <end position="165"/>
    </location>
</feature>
<organism evidence="9 10">
    <name type="scientific">Spirochaeta isovalerica</name>
    <dbReference type="NCBI Taxonomy" id="150"/>
    <lineage>
        <taxon>Bacteria</taxon>
        <taxon>Pseudomonadati</taxon>
        <taxon>Spirochaetota</taxon>
        <taxon>Spirochaetia</taxon>
        <taxon>Spirochaetales</taxon>
        <taxon>Spirochaetaceae</taxon>
        <taxon>Spirochaeta</taxon>
    </lineage>
</organism>
<reference evidence="9 10" key="1">
    <citation type="submission" date="2020-08" db="EMBL/GenBank/DDBJ databases">
        <title>Genomic Encyclopedia of Type Strains, Phase IV (KMG-IV): sequencing the most valuable type-strain genomes for metagenomic binning, comparative biology and taxonomic classification.</title>
        <authorList>
            <person name="Goeker M."/>
        </authorList>
    </citation>
    <scope>NUCLEOTIDE SEQUENCE [LARGE SCALE GENOMIC DNA]</scope>
    <source>
        <strain evidence="9 10">DSM 2461</strain>
    </source>
</reference>
<protein>
    <submittedName>
        <fullName evidence="9">Putative aldouronate transport system permease protein</fullName>
    </submittedName>
</protein>
<dbReference type="Proteomes" id="UP000587760">
    <property type="component" value="Unassembled WGS sequence"/>
</dbReference>
<dbReference type="GO" id="GO:0005886">
    <property type="term" value="C:plasma membrane"/>
    <property type="evidence" value="ECO:0007669"/>
    <property type="project" value="UniProtKB-SubCell"/>
</dbReference>
<evidence type="ECO:0000256" key="3">
    <source>
        <dbReference type="ARBA" id="ARBA00022475"/>
    </source>
</evidence>
<dbReference type="GO" id="GO:0055085">
    <property type="term" value="P:transmembrane transport"/>
    <property type="evidence" value="ECO:0007669"/>
    <property type="project" value="InterPro"/>
</dbReference>
<dbReference type="CDD" id="cd06261">
    <property type="entry name" value="TM_PBP2"/>
    <property type="match status" value="1"/>
</dbReference>
<keyword evidence="2 7" id="KW-0813">Transport</keyword>
<evidence type="ECO:0000313" key="9">
    <source>
        <dbReference type="EMBL" id="MBB6481223.1"/>
    </source>
</evidence>
<evidence type="ECO:0000256" key="4">
    <source>
        <dbReference type="ARBA" id="ARBA00022692"/>
    </source>
</evidence>
<dbReference type="InterPro" id="IPR000515">
    <property type="entry name" value="MetI-like"/>
</dbReference>
<evidence type="ECO:0000256" key="2">
    <source>
        <dbReference type="ARBA" id="ARBA00022448"/>
    </source>
</evidence>
<comment type="caution">
    <text evidence="9">The sequence shown here is derived from an EMBL/GenBank/DDBJ whole genome shotgun (WGS) entry which is preliminary data.</text>
</comment>
<dbReference type="InterPro" id="IPR035906">
    <property type="entry name" value="MetI-like_sf"/>
</dbReference>
<keyword evidence="10" id="KW-1185">Reference proteome</keyword>
<proteinExistence type="inferred from homology"/>
<dbReference type="RefSeq" id="WP_184747462.1">
    <property type="nucleotide sequence ID" value="NZ_JACHGJ010000005.1"/>
</dbReference>
<feature type="transmembrane region" description="Helical" evidence="7">
    <location>
        <begin position="20"/>
        <end position="41"/>
    </location>
</feature>
<name>A0A841RBB4_9SPIO</name>
<dbReference type="AlphaFoldDB" id="A0A841RBB4"/>
<feature type="transmembrane region" description="Helical" evidence="7">
    <location>
        <begin position="78"/>
        <end position="101"/>
    </location>
</feature>
<keyword evidence="5 7" id="KW-1133">Transmembrane helix</keyword>
<gene>
    <name evidence="9" type="ORF">HNR50_002896</name>
</gene>
<feature type="transmembrane region" description="Helical" evidence="7">
    <location>
        <begin position="186"/>
        <end position="211"/>
    </location>
</feature>
<comment type="similarity">
    <text evidence="7">Belongs to the binding-protein-dependent transport system permease family.</text>
</comment>
<feature type="domain" description="ABC transmembrane type-1" evidence="8">
    <location>
        <begin position="78"/>
        <end position="275"/>
    </location>
</feature>
<dbReference type="PROSITE" id="PS50928">
    <property type="entry name" value="ABC_TM1"/>
    <property type="match status" value="1"/>
</dbReference>
<dbReference type="SUPFAM" id="SSF161098">
    <property type="entry name" value="MetI-like"/>
    <property type="match status" value="1"/>
</dbReference>
<accession>A0A841RBB4</accession>
<evidence type="ECO:0000313" key="10">
    <source>
        <dbReference type="Proteomes" id="UP000587760"/>
    </source>
</evidence>
<sequence length="290" mass="32644">MTKRKSLHSHSTGYNIFRTINLIFMLSIILVIMIPILKIVIDSFDEKASETIFRIFPEAITVDAYKLILSRPAIFRPLVISFITTISGTAIAMTITSFYAYGLAQKNLPGRKFLMGLALVTMVFRAGMIPLFLVVRNLGLMNSLWAVLLVHAMDAYYLLLLKNFFESIPTSIFDAAEIDGCTPLQTFIRVVLPLSKPGLAAIGLFYVVYYWNQFFDYILYIQTKPNLHNFQVFLRSLVIESDTQGFEGFSFATQSLKNAAITVSIIPVLILYPMVQKHFVKGINLGAVKG</sequence>
<evidence type="ECO:0000256" key="6">
    <source>
        <dbReference type="ARBA" id="ARBA00023136"/>
    </source>
</evidence>
<dbReference type="Pfam" id="PF00528">
    <property type="entry name" value="BPD_transp_1"/>
    <property type="match status" value="1"/>
</dbReference>
<keyword evidence="3" id="KW-1003">Cell membrane</keyword>
<keyword evidence="6 7" id="KW-0472">Membrane</keyword>
<evidence type="ECO:0000256" key="7">
    <source>
        <dbReference type="RuleBase" id="RU363032"/>
    </source>
</evidence>
<dbReference type="PANTHER" id="PTHR43744:SF9">
    <property type="entry name" value="POLYGALACTURONAN_RHAMNOGALACTURONAN TRANSPORT SYSTEM PERMEASE PROTEIN YTCP"/>
    <property type="match status" value="1"/>
</dbReference>
<evidence type="ECO:0000256" key="1">
    <source>
        <dbReference type="ARBA" id="ARBA00004651"/>
    </source>
</evidence>
<dbReference type="Gene3D" id="1.10.3720.10">
    <property type="entry name" value="MetI-like"/>
    <property type="match status" value="1"/>
</dbReference>
<keyword evidence="4 7" id="KW-0812">Transmembrane</keyword>
<dbReference type="PANTHER" id="PTHR43744">
    <property type="entry name" value="ABC TRANSPORTER PERMEASE PROTEIN MG189-RELATED-RELATED"/>
    <property type="match status" value="1"/>
</dbReference>